<dbReference type="RefSeq" id="XP_025374559.1">
    <property type="nucleotide sequence ID" value="XM_025518328.1"/>
</dbReference>
<feature type="region of interest" description="Disordered" evidence="1">
    <location>
        <begin position="83"/>
        <end position="136"/>
    </location>
</feature>
<dbReference type="InParanoid" id="A0A316YE03"/>
<dbReference type="STRING" id="215250.A0A316YE03"/>
<name>A0A316YE03_9BASI</name>
<protein>
    <submittedName>
        <fullName evidence="2">Uncharacterized protein</fullName>
    </submittedName>
</protein>
<evidence type="ECO:0000313" key="2">
    <source>
        <dbReference type="EMBL" id="PWN87361.1"/>
    </source>
</evidence>
<feature type="region of interest" description="Disordered" evidence="1">
    <location>
        <begin position="154"/>
        <end position="184"/>
    </location>
</feature>
<organism evidence="2 3">
    <name type="scientific">Acaromyces ingoldii</name>
    <dbReference type="NCBI Taxonomy" id="215250"/>
    <lineage>
        <taxon>Eukaryota</taxon>
        <taxon>Fungi</taxon>
        <taxon>Dikarya</taxon>
        <taxon>Basidiomycota</taxon>
        <taxon>Ustilaginomycotina</taxon>
        <taxon>Exobasidiomycetes</taxon>
        <taxon>Exobasidiales</taxon>
        <taxon>Cryptobasidiaceae</taxon>
        <taxon>Acaromyces</taxon>
    </lineage>
</organism>
<keyword evidence="3" id="KW-1185">Reference proteome</keyword>
<evidence type="ECO:0000313" key="3">
    <source>
        <dbReference type="Proteomes" id="UP000245768"/>
    </source>
</evidence>
<feature type="region of interest" description="Disordered" evidence="1">
    <location>
        <begin position="1"/>
        <end position="43"/>
    </location>
</feature>
<reference evidence="2" key="1">
    <citation type="journal article" date="2018" name="Mol. Biol. Evol.">
        <title>Broad Genomic Sampling Reveals a Smut Pathogenic Ancestry of the Fungal Clade Ustilaginomycotina.</title>
        <authorList>
            <person name="Kijpornyongpan T."/>
            <person name="Mondo S.J."/>
            <person name="Barry K."/>
            <person name="Sandor L."/>
            <person name="Lee J."/>
            <person name="Lipzen A."/>
            <person name="Pangilinan J."/>
            <person name="LaButti K."/>
            <person name="Hainaut M."/>
            <person name="Henrissat B."/>
            <person name="Grigoriev I.V."/>
            <person name="Spatafora J.W."/>
            <person name="Aime M.C."/>
        </authorList>
    </citation>
    <scope>NUCLEOTIDE SEQUENCE [LARGE SCALE GENOMIC DNA]</scope>
    <source>
        <strain evidence="2">MCA 4198</strain>
    </source>
</reference>
<evidence type="ECO:0000256" key="1">
    <source>
        <dbReference type="SAM" id="MobiDB-lite"/>
    </source>
</evidence>
<feature type="compositionally biased region" description="Polar residues" evidence="1">
    <location>
        <begin position="31"/>
        <end position="43"/>
    </location>
</feature>
<feature type="compositionally biased region" description="Polar residues" evidence="1">
    <location>
        <begin position="154"/>
        <end position="163"/>
    </location>
</feature>
<proteinExistence type="predicted"/>
<feature type="compositionally biased region" description="Low complexity" evidence="1">
    <location>
        <begin position="83"/>
        <end position="101"/>
    </location>
</feature>
<sequence>MTAVHQHAPGLVPLQHPAASPSSSPRHKRNAQSLGTSSSASAFGRTMTLSSAGSDISMFAPSLNGSLPSYATTQLSESTVLTSPFTSRLPSSSVSSTSTVTGASPRAKREHQRISSLTSSRTPYSPASASASSAPPKAIIGGVRRWMSLNRADATSLTAQGSTPRKRSRRMASLGNPDDFGALDRAADASLGGALEGKEADEQDGKIGTYGETMAASIAEREAWPSWEEVTTAPSNISLKPSTRTLLRNHTRPSVSTDEAREYAWWLDQFKDVVFEGGGHSNTYSTEEVSQGLLSEPGLALSNSQMVQHGAVTGPGVASATASGVMAGQSPAAAVTASKRAPATYKQRQQIALADAELYESGVMTALGLNQSDFMDVGHLDGDSEEGPPTGVDPALVAYVNGAAGSATTHFSSTGTGLFGGVSEAKIRAYTQWLLGPVNARARPRL</sequence>
<gene>
    <name evidence="2" type="ORF">FA10DRAFT_183628</name>
</gene>
<dbReference type="GeneID" id="37040244"/>
<dbReference type="AlphaFoldDB" id="A0A316YE03"/>
<feature type="compositionally biased region" description="Low complexity" evidence="1">
    <location>
        <begin position="119"/>
        <end position="136"/>
    </location>
</feature>
<accession>A0A316YE03</accession>
<dbReference type="EMBL" id="KZ819640">
    <property type="protein sequence ID" value="PWN87361.1"/>
    <property type="molecule type" value="Genomic_DNA"/>
</dbReference>
<dbReference type="Proteomes" id="UP000245768">
    <property type="component" value="Unassembled WGS sequence"/>
</dbReference>